<protein>
    <submittedName>
        <fullName evidence="6">Alpha/beta-Hydrolases superfamily protein</fullName>
    </submittedName>
</protein>
<comment type="similarity">
    <text evidence="1">Belongs to the AB hydrolase superfamily. AB hydrolase 4 family.</text>
</comment>
<keyword evidence="7" id="KW-1185">Reference proteome</keyword>
<feature type="domain" description="CAAX prenyl protease 2/Lysostaphin resistance protein A-like" evidence="4">
    <location>
        <begin position="1628"/>
        <end position="1710"/>
    </location>
</feature>
<feature type="transmembrane region" description="Helical" evidence="3">
    <location>
        <begin position="1530"/>
        <end position="1551"/>
    </location>
</feature>
<dbReference type="InterPro" id="IPR029058">
    <property type="entry name" value="AB_hydrolase_fold"/>
</dbReference>
<evidence type="ECO:0000259" key="4">
    <source>
        <dbReference type="Pfam" id="PF02517"/>
    </source>
</evidence>
<dbReference type="GO" id="GO:0004175">
    <property type="term" value="F:endopeptidase activity"/>
    <property type="evidence" value="ECO:0007669"/>
    <property type="project" value="UniProtKB-ARBA"/>
</dbReference>
<gene>
    <name evidence="6" type="ORF">O6P43_022531</name>
</gene>
<dbReference type="InterPro" id="IPR050960">
    <property type="entry name" value="AB_hydrolase_4_sf"/>
</dbReference>
<feature type="region of interest" description="Disordered" evidence="2">
    <location>
        <begin position="741"/>
        <end position="902"/>
    </location>
</feature>
<evidence type="ECO:0000256" key="2">
    <source>
        <dbReference type="SAM" id="MobiDB-lite"/>
    </source>
</evidence>
<feature type="compositionally biased region" description="Basic and acidic residues" evidence="2">
    <location>
        <begin position="820"/>
        <end position="854"/>
    </location>
</feature>
<reference evidence="6" key="1">
    <citation type="journal article" date="2023" name="Science">
        <title>Elucidation of the pathway for biosynthesis of saponin adjuvants from the soapbark tree.</title>
        <authorList>
            <person name="Reed J."/>
            <person name="Orme A."/>
            <person name="El-Demerdash A."/>
            <person name="Owen C."/>
            <person name="Martin L.B.B."/>
            <person name="Misra R.C."/>
            <person name="Kikuchi S."/>
            <person name="Rejzek M."/>
            <person name="Martin A.C."/>
            <person name="Harkess A."/>
            <person name="Leebens-Mack J."/>
            <person name="Louveau T."/>
            <person name="Stephenson M.J."/>
            <person name="Osbourn A."/>
        </authorList>
    </citation>
    <scope>NUCLEOTIDE SEQUENCE</scope>
    <source>
        <strain evidence="6">S10</strain>
    </source>
</reference>
<sequence length="1773" mass="193768">MSLTSNYTNTHFHKLAFSPSKPCQAREFRVYRRRRLKPNRKLAVRNQSGSLIPKPFENLFHSLISQYPSVNSFELIAPALGFASGVTLYLARFNSRKNSGVLDIGEWVLFTSPTPFNRFVLLRCPSISFQGSELLEDVNEKLVNEERHYVKLSRGRIQVRDDDGGESSLEDEKLTYQRVCITTNDGGVVSLDWPANLNLEEEHGLDTTLFLVPGTPEGSRDKDIRSFVLEALKRGLFPVVMNPRGCAGSPLTTARLFTAADSDDISTAIQYINKERPWTTLMGVGWGYGANMLTKYLSEVGECTPLTAATCIDNPFDLEEATRSSPHHIVVDQKLTGGLIDIVRANKELFQGKTKGFDVEKALIAKSVRDFEKAISMKSYGFGAIEDFYSKASTRNVIGNVKIPVLFIQSDDGAAPMFSIPRSLIAENPFTSLLLCSCLPSSDIASSRVAMSWCQLLTIEWLAAVELGLLKGRHPLLKDVDVTINPSKGLATVEDVKSNKPNKDRKLLDLTQSINGYSVDPAMDMFEESDAASSIHFRSRRGSPRNFELGERSLGVENGASKGTTSIDSELVEEENVISVDTDSEEGHVLQTAQVVMNMLDITMPGTLTEEEKKKVLTAVDQGKTLVKALQDAVPEDVCGKLTDSVTGILQAKGTNLKFNGLLSAAHVPNMSSGSKNQEKIRGVSGVEGLSEDHHSLNQRKRTDNLEDVSDKLHADMSETTEQGESDLQPIGKFQDSVNVGQTQSTTSDDLGSSQSPRKETDESTNDIVEHSKEKAATFLDKGENGLETGSKSSQPDGAGSLDAAFVDEQKDQSGGTSHLDTKEENNTQKIEEKTEHSASDENKMASTGTKEEPPSSNVSSSEAQTIEKEGNSNQKRDNKNMQNVPEQTKPTASDSNSPDFSVSQALDALTGMDDSTQVAVNSVFGVIENMISQLEESSDTEEVKDRKDTDQELENKEENMNGESIQSNISDDPPVYNNQNSTYSHHGVGNIKEEPPQSVDVVNRTSMDDSFGSNGEDHMTEKDSKKDQLIANGLVFDDLNRLRHVNSIPLYKAASSYKNSLHSACVHKHLQNMPSKSLDVDTTTALLLDYVPEEGQWKLWEQPQSIGNSAGTTVTYEDADCKVNALSPVEANDTDKIIEPSYVILDTEKQPEPVEEYTAMDKMNEDSEINDDGSELLMQFVKNTILDHLKIEVGRRLSAADVKEMKSKLARDLEYVANAVSLAVVYNKQHRLYVQAKLNKIDGISGKFGSRQGEQVIRAIASAVQETRYLRKVLPVGVIVGSSLAALRESFNVATVQGNGQRRSLTRDEESVKKCYEKVSVKGTNHIFDQKTSLDCSVSMKGEKTESKNINNNAVMVGAITAAIGASALLVQQQGSYGSSEMADDSSISLKLKEDHQKGTDKFEAVVSEKDQSNIVTSLAGKAMSVAGPVVPTKDGVVDQERIVAMLAEWGQKGGIMRLVGKMALLWGGMRGAMSLTDKLISFLHLAERPLLQRILGFAGMVLVLWSPIAVPLLPTLVRSWTTNTSSTIAEFTCIIGLYVAVMILVMLWGKRIRGYEDALKEYGLDLISLPKMHDLLKGLAGGIMLVLLIHSVNVLLGCASFCGPPIPSSLDAIMWIKVYGKMLMLVGQGIAVATAIALVEELLFRSWLPEEIAVDLGYHQGIVISGLAFSLLQRSPQAIPALWLLSLGLAGARQKGGGSLSIPIGLRAGILASSFVLKRCGYLMYKSTFPLWMTGAHPFQPFSGLVGLAISLFLAVSLYPRQTPQGETVKQ</sequence>
<keyword evidence="3" id="KW-1133">Transmembrane helix</keyword>
<dbReference type="KEGG" id="qsa:O6P43_022531"/>
<feature type="compositionally biased region" description="Basic and acidic residues" evidence="2">
    <location>
        <begin position="757"/>
        <end position="785"/>
    </location>
</feature>
<keyword evidence="3" id="KW-0472">Membrane</keyword>
<comment type="caution">
    <text evidence="6">The sequence shown here is derived from an EMBL/GenBank/DDBJ whole genome shotgun (WGS) entry which is preliminary data.</text>
</comment>
<dbReference type="InterPro" id="IPR003675">
    <property type="entry name" value="Rce1/LyrA-like_dom"/>
</dbReference>
<evidence type="ECO:0000313" key="6">
    <source>
        <dbReference type="EMBL" id="KAJ7956031.1"/>
    </source>
</evidence>
<evidence type="ECO:0000259" key="5">
    <source>
        <dbReference type="Pfam" id="PF24930"/>
    </source>
</evidence>
<dbReference type="SUPFAM" id="SSF53474">
    <property type="entry name" value="alpha/beta-Hydrolases"/>
    <property type="match status" value="1"/>
</dbReference>
<feature type="transmembrane region" description="Helical" evidence="3">
    <location>
        <begin position="1624"/>
        <end position="1641"/>
    </location>
</feature>
<dbReference type="InterPro" id="IPR056652">
    <property type="entry name" value="DUF7750"/>
</dbReference>
<organism evidence="6 7">
    <name type="scientific">Quillaja saponaria</name>
    <name type="common">Soap bark tree</name>
    <dbReference type="NCBI Taxonomy" id="32244"/>
    <lineage>
        <taxon>Eukaryota</taxon>
        <taxon>Viridiplantae</taxon>
        <taxon>Streptophyta</taxon>
        <taxon>Embryophyta</taxon>
        <taxon>Tracheophyta</taxon>
        <taxon>Spermatophyta</taxon>
        <taxon>Magnoliopsida</taxon>
        <taxon>eudicotyledons</taxon>
        <taxon>Gunneridae</taxon>
        <taxon>Pentapetalae</taxon>
        <taxon>rosids</taxon>
        <taxon>fabids</taxon>
        <taxon>Fabales</taxon>
        <taxon>Quillajaceae</taxon>
        <taxon>Quillaja</taxon>
    </lineage>
</organism>
<evidence type="ECO:0000313" key="7">
    <source>
        <dbReference type="Proteomes" id="UP001163823"/>
    </source>
</evidence>
<feature type="transmembrane region" description="Helical" evidence="3">
    <location>
        <begin position="1739"/>
        <end position="1761"/>
    </location>
</feature>
<evidence type="ECO:0000256" key="1">
    <source>
        <dbReference type="ARBA" id="ARBA00010884"/>
    </source>
</evidence>
<dbReference type="GO" id="GO:0047372">
    <property type="term" value="F:monoacylglycerol lipase activity"/>
    <property type="evidence" value="ECO:0007669"/>
    <property type="project" value="TreeGrafter"/>
</dbReference>
<dbReference type="PANTHER" id="PTHR10794:SF92">
    <property type="entry name" value="EMBRYOGENESIS-ASSOCIATED PROTEIN EMB8"/>
    <property type="match status" value="1"/>
</dbReference>
<name>A0AAD7LDC5_QUISA</name>
<feature type="transmembrane region" description="Helical" evidence="3">
    <location>
        <begin position="1496"/>
        <end position="1518"/>
    </location>
</feature>
<dbReference type="GO" id="GO:0080120">
    <property type="term" value="P:CAAX-box protein maturation"/>
    <property type="evidence" value="ECO:0007669"/>
    <property type="project" value="UniProtKB-ARBA"/>
</dbReference>
<dbReference type="Pfam" id="PF24930">
    <property type="entry name" value="DUF7750"/>
    <property type="match status" value="1"/>
</dbReference>
<feature type="compositionally biased region" description="Basic and acidic residues" evidence="2">
    <location>
        <begin position="866"/>
        <end position="880"/>
    </location>
</feature>
<feature type="region of interest" description="Disordered" evidence="2">
    <location>
        <begin position="936"/>
        <end position="1025"/>
    </location>
</feature>
<feature type="compositionally biased region" description="Basic and acidic residues" evidence="2">
    <location>
        <begin position="942"/>
        <end position="960"/>
    </location>
</feature>
<feature type="compositionally biased region" description="Polar residues" evidence="2">
    <location>
        <begin position="962"/>
        <end position="985"/>
    </location>
</feature>
<dbReference type="EMBL" id="JARAOO010000009">
    <property type="protein sequence ID" value="KAJ7956031.1"/>
    <property type="molecule type" value="Genomic_DNA"/>
</dbReference>
<feature type="compositionally biased region" description="Basic and acidic residues" evidence="2">
    <location>
        <begin position="1016"/>
        <end position="1025"/>
    </location>
</feature>
<dbReference type="Proteomes" id="UP001163823">
    <property type="component" value="Chromosome 9"/>
</dbReference>
<dbReference type="GO" id="GO:0034338">
    <property type="term" value="F:short-chain carboxylesterase activity"/>
    <property type="evidence" value="ECO:0007669"/>
    <property type="project" value="TreeGrafter"/>
</dbReference>
<keyword evidence="3" id="KW-0812">Transmembrane</keyword>
<dbReference type="Pfam" id="PF02517">
    <property type="entry name" value="Rce1-like"/>
    <property type="match status" value="1"/>
</dbReference>
<feature type="compositionally biased region" description="Basic and acidic residues" evidence="2">
    <location>
        <begin position="691"/>
        <end position="706"/>
    </location>
</feature>
<feature type="transmembrane region" description="Helical" evidence="3">
    <location>
        <begin position="1581"/>
        <end position="1604"/>
    </location>
</feature>
<proteinExistence type="inferred from homology"/>
<dbReference type="PANTHER" id="PTHR10794">
    <property type="entry name" value="ABHYDROLASE DOMAIN-CONTAINING PROTEIN"/>
    <property type="match status" value="1"/>
</dbReference>
<feature type="region of interest" description="Disordered" evidence="2">
    <location>
        <begin position="668"/>
        <end position="706"/>
    </location>
</feature>
<feature type="compositionally biased region" description="Polar residues" evidence="2">
    <location>
        <begin position="741"/>
        <end position="756"/>
    </location>
</feature>
<dbReference type="Gene3D" id="3.40.50.1820">
    <property type="entry name" value="alpha/beta hydrolase"/>
    <property type="match status" value="1"/>
</dbReference>
<accession>A0AAD7LDC5</accession>
<feature type="compositionally biased region" description="Polar residues" evidence="2">
    <location>
        <begin position="881"/>
        <end position="902"/>
    </location>
</feature>
<evidence type="ECO:0000256" key="3">
    <source>
        <dbReference type="SAM" id="Phobius"/>
    </source>
</evidence>
<feature type="domain" description="DUF7750" evidence="5">
    <location>
        <begin position="587"/>
        <end position="651"/>
    </location>
</feature>